<name>A0ABP9ZMA1_9GAMM</name>
<dbReference type="PANTHER" id="PTHR12358:SF106">
    <property type="entry name" value="LIPID KINASE YEGS"/>
    <property type="match status" value="1"/>
</dbReference>
<dbReference type="RefSeq" id="WP_353386825.1">
    <property type="nucleotide sequence ID" value="NZ_BAABWD010000001.1"/>
</dbReference>
<evidence type="ECO:0000256" key="8">
    <source>
        <dbReference type="ARBA" id="ARBA00022840"/>
    </source>
</evidence>
<dbReference type="InterPro" id="IPR050187">
    <property type="entry name" value="Lipid_Phosphate_FormReg"/>
</dbReference>
<keyword evidence="2" id="KW-0963">Cytoplasm</keyword>
<dbReference type="Gene3D" id="3.40.50.10330">
    <property type="entry name" value="Probable inorganic polyphosphate/atp-NAD kinase, domain 1"/>
    <property type="match status" value="1"/>
</dbReference>
<dbReference type="EMBL" id="BAABWD010000001">
    <property type="protein sequence ID" value="GAA6130572.1"/>
    <property type="molecule type" value="Genomic_DNA"/>
</dbReference>
<evidence type="ECO:0000256" key="11">
    <source>
        <dbReference type="ARBA" id="ARBA00023209"/>
    </source>
</evidence>
<evidence type="ECO:0000256" key="4">
    <source>
        <dbReference type="ARBA" id="ARBA00022679"/>
    </source>
</evidence>
<evidence type="ECO:0000256" key="10">
    <source>
        <dbReference type="ARBA" id="ARBA00023098"/>
    </source>
</evidence>
<sequence>MKHALLIINPHSRNGQVEALDEAIEVLKASGMEVTVRESESEEHLASLIEQYDRDDGVVVIGGGDGTLSSALDVLYRCQRTVAIFPMGTANDFARSIGVPQDLAGAARVIVEGKRKRVSLGKIENEHLFINVAHVGLGVDVTHELSSDSKKFFGVFAYLGAFLRAIKGNKSFKLRIQAEDWDCSMKVIHLAVGNGRYYGGGNIVDERATLFDEEFNLFFIKPKPWWQLLLLGPTLRKGAFNTTEQHIVRNTARRFRVQTSHAKELEADGEFKTRTPAEFELIPEAIEAIVGDLPEPSTGAS</sequence>
<keyword evidence="8" id="KW-0067">ATP-binding</keyword>
<evidence type="ECO:0000256" key="12">
    <source>
        <dbReference type="ARBA" id="ARBA00023264"/>
    </source>
</evidence>
<evidence type="ECO:0000259" key="13">
    <source>
        <dbReference type="PROSITE" id="PS50146"/>
    </source>
</evidence>
<dbReference type="InterPro" id="IPR045540">
    <property type="entry name" value="YegS/DAGK_C"/>
</dbReference>
<feature type="domain" description="DAGKc" evidence="13">
    <location>
        <begin position="1"/>
        <end position="127"/>
    </location>
</feature>
<dbReference type="InterPro" id="IPR016064">
    <property type="entry name" value="NAD/diacylglycerol_kinase_sf"/>
</dbReference>
<dbReference type="PANTHER" id="PTHR12358">
    <property type="entry name" value="SPHINGOSINE KINASE"/>
    <property type="match status" value="1"/>
</dbReference>
<dbReference type="InterPro" id="IPR005218">
    <property type="entry name" value="Diacylglycerol/lipid_kinase"/>
</dbReference>
<keyword evidence="15" id="KW-1185">Reference proteome</keyword>
<keyword evidence="11" id="KW-0594">Phospholipid biosynthesis</keyword>
<dbReference type="Proteomes" id="UP001486808">
    <property type="component" value="Unassembled WGS sequence"/>
</dbReference>
<evidence type="ECO:0000256" key="7">
    <source>
        <dbReference type="ARBA" id="ARBA00022777"/>
    </source>
</evidence>
<proteinExistence type="predicted"/>
<evidence type="ECO:0000256" key="6">
    <source>
        <dbReference type="ARBA" id="ARBA00022741"/>
    </source>
</evidence>
<dbReference type="SMART" id="SM00046">
    <property type="entry name" value="DAGKc"/>
    <property type="match status" value="1"/>
</dbReference>
<evidence type="ECO:0000256" key="3">
    <source>
        <dbReference type="ARBA" id="ARBA00022516"/>
    </source>
</evidence>
<evidence type="ECO:0000256" key="5">
    <source>
        <dbReference type="ARBA" id="ARBA00022723"/>
    </source>
</evidence>
<gene>
    <name evidence="14" type="ORF">NBRC116187_09320</name>
</gene>
<dbReference type="GO" id="GO:0016301">
    <property type="term" value="F:kinase activity"/>
    <property type="evidence" value="ECO:0007669"/>
    <property type="project" value="UniProtKB-KW"/>
</dbReference>
<dbReference type="InterPro" id="IPR017438">
    <property type="entry name" value="ATP-NAD_kinase_N"/>
</dbReference>
<dbReference type="Pfam" id="PF19279">
    <property type="entry name" value="YegS_C"/>
    <property type="match status" value="1"/>
</dbReference>
<keyword evidence="12" id="KW-1208">Phospholipid metabolism</keyword>
<dbReference type="NCBIfam" id="NF009604">
    <property type="entry name" value="PRK13057.1"/>
    <property type="match status" value="1"/>
</dbReference>
<evidence type="ECO:0000256" key="9">
    <source>
        <dbReference type="ARBA" id="ARBA00022842"/>
    </source>
</evidence>
<reference evidence="14 15" key="1">
    <citation type="submission" date="2024-04" db="EMBL/GenBank/DDBJ databases">
        <title>Draft genome sequence of Halopseudomonas sabulinigri NBRC 116187.</title>
        <authorList>
            <person name="Miyakawa T."/>
            <person name="Kusuya Y."/>
            <person name="Miura T."/>
        </authorList>
    </citation>
    <scope>NUCLEOTIDE SEQUENCE [LARGE SCALE GENOMIC DNA]</scope>
    <source>
        <strain evidence="14 15">4NH20-0042</strain>
    </source>
</reference>
<keyword evidence="9" id="KW-0460">Magnesium</keyword>
<dbReference type="Pfam" id="PF00781">
    <property type="entry name" value="DAGK_cat"/>
    <property type="match status" value="1"/>
</dbReference>
<accession>A0ABP9ZMA1</accession>
<dbReference type="InterPro" id="IPR001206">
    <property type="entry name" value="Diacylglycerol_kinase_cat_dom"/>
</dbReference>
<organism evidence="14 15">
    <name type="scientific">Halopseudomonas sabulinigri</name>
    <dbReference type="NCBI Taxonomy" id="472181"/>
    <lineage>
        <taxon>Bacteria</taxon>
        <taxon>Pseudomonadati</taxon>
        <taxon>Pseudomonadota</taxon>
        <taxon>Gammaproteobacteria</taxon>
        <taxon>Pseudomonadales</taxon>
        <taxon>Pseudomonadaceae</taxon>
        <taxon>Halopseudomonas</taxon>
    </lineage>
</organism>
<protein>
    <submittedName>
        <fullName evidence="14">Lipid kinase</fullName>
    </submittedName>
</protein>
<keyword evidence="5" id="KW-0479">Metal-binding</keyword>
<keyword evidence="4" id="KW-0808">Transferase</keyword>
<evidence type="ECO:0000313" key="15">
    <source>
        <dbReference type="Proteomes" id="UP001486808"/>
    </source>
</evidence>
<comment type="cofactor">
    <cofactor evidence="1">
        <name>Mg(2+)</name>
        <dbReference type="ChEBI" id="CHEBI:18420"/>
    </cofactor>
</comment>
<dbReference type="SUPFAM" id="SSF111331">
    <property type="entry name" value="NAD kinase/diacylglycerol kinase-like"/>
    <property type="match status" value="1"/>
</dbReference>
<dbReference type="NCBIfam" id="TIGR00147">
    <property type="entry name" value="YegS/Rv2252/BmrU family lipid kinase"/>
    <property type="match status" value="1"/>
</dbReference>
<comment type="caution">
    <text evidence="14">The sequence shown here is derived from an EMBL/GenBank/DDBJ whole genome shotgun (WGS) entry which is preliminary data.</text>
</comment>
<keyword evidence="7 14" id="KW-0418">Kinase</keyword>
<dbReference type="PROSITE" id="PS50146">
    <property type="entry name" value="DAGK"/>
    <property type="match status" value="1"/>
</dbReference>
<evidence type="ECO:0000313" key="14">
    <source>
        <dbReference type="EMBL" id="GAA6130572.1"/>
    </source>
</evidence>
<keyword evidence="10" id="KW-0443">Lipid metabolism</keyword>
<dbReference type="Gene3D" id="2.60.200.40">
    <property type="match status" value="1"/>
</dbReference>
<keyword evidence="6" id="KW-0547">Nucleotide-binding</keyword>
<evidence type="ECO:0000256" key="2">
    <source>
        <dbReference type="ARBA" id="ARBA00022490"/>
    </source>
</evidence>
<evidence type="ECO:0000256" key="1">
    <source>
        <dbReference type="ARBA" id="ARBA00001946"/>
    </source>
</evidence>
<keyword evidence="3" id="KW-0444">Lipid biosynthesis</keyword>